<accession>A0ABS9ENM2</accession>
<evidence type="ECO:0000256" key="3">
    <source>
        <dbReference type="ARBA" id="ARBA00022630"/>
    </source>
</evidence>
<evidence type="ECO:0000259" key="5">
    <source>
        <dbReference type="Pfam" id="PF02852"/>
    </source>
</evidence>
<feature type="domain" description="Pyridine nucleotide-disulphide oxidoreductase dimerisation" evidence="5">
    <location>
        <begin position="328"/>
        <end position="418"/>
    </location>
</feature>
<dbReference type="SUPFAM" id="SSF55424">
    <property type="entry name" value="FAD/NAD-linked reductases, dimerisation (C-terminal) domain"/>
    <property type="match status" value="1"/>
</dbReference>
<organism evidence="7 8">
    <name type="scientific">Dethiosulfovibrio marinus</name>
    <dbReference type="NCBI Taxonomy" id="133532"/>
    <lineage>
        <taxon>Bacteria</taxon>
        <taxon>Thermotogati</taxon>
        <taxon>Synergistota</taxon>
        <taxon>Synergistia</taxon>
        <taxon>Synergistales</taxon>
        <taxon>Dethiosulfovibrionaceae</taxon>
        <taxon>Dethiosulfovibrio</taxon>
    </lineage>
</organism>
<dbReference type="PANTHER" id="PTHR43429">
    <property type="entry name" value="PYRIDINE NUCLEOTIDE-DISULFIDE OXIDOREDUCTASE DOMAIN-CONTAINING"/>
    <property type="match status" value="1"/>
</dbReference>
<comment type="similarity">
    <text evidence="2">Belongs to the class-III pyridine nucleotide-disulfide oxidoreductase family.</text>
</comment>
<dbReference type="Pfam" id="PF07992">
    <property type="entry name" value="Pyr_redox_2"/>
    <property type="match status" value="1"/>
</dbReference>
<dbReference type="InterPro" id="IPR050260">
    <property type="entry name" value="FAD-bd_OxRdtase"/>
</dbReference>
<evidence type="ECO:0000256" key="2">
    <source>
        <dbReference type="ARBA" id="ARBA00009130"/>
    </source>
</evidence>
<keyword evidence="8" id="KW-1185">Reference proteome</keyword>
<sequence>MEKIVILGGGPAGITASKMLRKNRPDWDVTMVRPEPSSLIYCAIPYVVEGLLETDGVCKSDDIVTETGTKLIKDSATEVDFDKKTVKVSSGDELPYDKLLIALGARPVMPPLEGMAGAKNTFPVKTEEDLRAILKAITPGSRKALVIGAGNIGIEMAQALKKRGLDTYMVEMAKHVLPAMMDGDMVSEVEAGLRDKGIDLITGVGVDSLERRGEVVSKAVLSDGREIVLNDEGEDDLIIVSVGVRPEVDILKGTEIPIGPMGILVNERMETGVPDVWAAGDVCQYRSFLDEEIIGGKLATNAVPMAKVAARNMMGTNWTYDGFVNGAATVVDPLRIGGVGFSEETCVKKGMKVVTGKGKTTTRFPMMPGATEVTVKLIFTEEGKLVGGQVVGGEAVAERIDTLTMAIKAGFSVKDLMSFDYCSQPWQTFFPASNAIVAAAEDGWSKLKE</sequence>
<reference evidence="7 8" key="1">
    <citation type="submission" date="2022-01" db="EMBL/GenBank/DDBJ databases">
        <title>Dethiosulfovibrio faecalis sp. nov., a novel proteolytic, non-sulfur-reducing bacterium isolated from a marine aquaculture solid waste bioreactor.</title>
        <authorList>
            <person name="Grabowski S."/>
            <person name="Apolinario E."/>
            <person name="Schneider N."/>
            <person name="Marshall C.W."/>
            <person name="Sowers K.R."/>
        </authorList>
    </citation>
    <scope>NUCLEOTIDE SEQUENCE [LARGE SCALE GENOMIC DNA]</scope>
    <source>
        <strain evidence="7 8">DSM 12537</strain>
    </source>
</reference>
<dbReference type="RefSeq" id="WP_236099052.1">
    <property type="nucleotide sequence ID" value="NZ_JAKGUD010000004.1"/>
</dbReference>
<dbReference type="SUPFAM" id="SSF51905">
    <property type="entry name" value="FAD/NAD(P)-binding domain"/>
    <property type="match status" value="2"/>
</dbReference>
<name>A0ABS9ENM2_9BACT</name>
<evidence type="ECO:0000256" key="4">
    <source>
        <dbReference type="ARBA" id="ARBA00022827"/>
    </source>
</evidence>
<dbReference type="Proteomes" id="UP001200430">
    <property type="component" value="Unassembled WGS sequence"/>
</dbReference>
<dbReference type="EMBL" id="JAKGUD010000004">
    <property type="protein sequence ID" value="MCF4142299.1"/>
    <property type="molecule type" value="Genomic_DNA"/>
</dbReference>
<dbReference type="Gene3D" id="3.50.50.60">
    <property type="entry name" value="FAD/NAD(P)-binding domain"/>
    <property type="match status" value="2"/>
</dbReference>
<evidence type="ECO:0000313" key="8">
    <source>
        <dbReference type="Proteomes" id="UP001200430"/>
    </source>
</evidence>
<dbReference type="InterPro" id="IPR016156">
    <property type="entry name" value="FAD/NAD-linked_Rdtase_dimer_sf"/>
</dbReference>
<evidence type="ECO:0000313" key="7">
    <source>
        <dbReference type="EMBL" id="MCF4142299.1"/>
    </source>
</evidence>
<dbReference type="PANTHER" id="PTHR43429:SF3">
    <property type="entry name" value="NITRITE REDUCTASE [NAD(P)H]"/>
    <property type="match status" value="1"/>
</dbReference>
<protein>
    <submittedName>
        <fullName evidence="7">FAD-dependent oxidoreductase</fullName>
    </submittedName>
</protein>
<proteinExistence type="inferred from homology"/>
<gene>
    <name evidence="7" type="ORF">L2W38_05690</name>
</gene>
<dbReference type="PRINTS" id="PR00411">
    <property type="entry name" value="PNDRDTASEI"/>
</dbReference>
<dbReference type="InterPro" id="IPR023753">
    <property type="entry name" value="FAD/NAD-binding_dom"/>
</dbReference>
<evidence type="ECO:0000259" key="6">
    <source>
        <dbReference type="Pfam" id="PF07992"/>
    </source>
</evidence>
<comment type="cofactor">
    <cofactor evidence="1">
        <name>FAD</name>
        <dbReference type="ChEBI" id="CHEBI:57692"/>
    </cofactor>
</comment>
<keyword evidence="3" id="KW-0285">Flavoprotein</keyword>
<dbReference type="InterPro" id="IPR004099">
    <property type="entry name" value="Pyr_nucl-diS_OxRdtase_dimer"/>
</dbReference>
<evidence type="ECO:0000256" key="1">
    <source>
        <dbReference type="ARBA" id="ARBA00001974"/>
    </source>
</evidence>
<keyword evidence="4" id="KW-0274">FAD</keyword>
<dbReference type="PRINTS" id="PR00368">
    <property type="entry name" value="FADPNR"/>
</dbReference>
<feature type="domain" description="FAD/NAD(P)-binding" evidence="6">
    <location>
        <begin position="3"/>
        <end position="303"/>
    </location>
</feature>
<dbReference type="Pfam" id="PF02852">
    <property type="entry name" value="Pyr_redox_dim"/>
    <property type="match status" value="1"/>
</dbReference>
<dbReference type="InterPro" id="IPR036188">
    <property type="entry name" value="FAD/NAD-bd_sf"/>
</dbReference>
<comment type="caution">
    <text evidence="7">The sequence shown here is derived from an EMBL/GenBank/DDBJ whole genome shotgun (WGS) entry which is preliminary data.</text>
</comment>